<evidence type="ECO:0000256" key="1">
    <source>
        <dbReference type="SAM" id="MobiDB-lite"/>
    </source>
</evidence>
<reference evidence="2" key="1">
    <citation type="submission" date="2021-01" db="EMBL/GenBank/DDBJ databases">
        <authorList>
            <person name="Corre E."/>
            <person name="Pelletier E."/>
            <person name="Niang G."/>
            <person name="Scheremetjew M."/>
            <person name="Finn R."/>
            <person name="Kale V."/>
            <person name="Holt S."/>
            <person name="Cochrane G."/>
            <person name="Meng A."/>
            <person name="Brown T."/>
            <person name="Cohen L."/>
        </authorList>
    </citation>
    <scope>NUCLEOTIDE SEQUENCE</scope>
    <source>
        <strain evidence="2">OF101</strain>
    </source>
</reference>
<dbReference type="AlphaFoldDB" id="A0A7S1S6X3"/>
<proteinExistence type="predicted"/>
<sequence>MTEMKLLGTTLKLTASIFGFPDFPALIDLTDDGRVRYYGGMVAKELGYWCVVEGNPEDGERPQDLYLEFTQPLTDRYIAAFTVPGGKCIWRGKLDIKGGSNDLSVSVEGGIVVSERNEGKDLVREGVFRAVSVDAQAAEAVRAKSKEAFERALTTPKGESTGFKTPARIAGAGIRRPRRQLPGARDNDETDLEDD</sequence>
<dbReference type="EMBL" id="HBGE01104812">
    <property type="protein sequence ID" value="CAD9185684.1"/>
    <property type="molecule type" value="Transcribed_RNA"/>
</dbReference>
<feature type="region of interest" description="Disordered" evidence="1">
    <location>
        <begin position="153"/>
        <end position="195"/>
    </location>
</feature>
<protein>
    <submittedName>
        <fullName evidence="2">Uncharacterized protein</fullName>
    </submittedName>
</protein>
<evidence type="ECO:0000313" key="2">
    <source>
        <dbReference type="EMBL" id="CAD9185684.1"/>
    </source>
</evidence>
<accession>A0A7S1S6X3</accession>
<name>A0A7S1S6X3_ALECA</name>
<gene>
    <name evidence="2" type="ORF">ACAT0790_LOCUS62458</name>
</gene>
<organism evidence="2">
    <name type="scientific">Alexandrium catenella</name>
    <name type="common">Red tide dinoflagellate</name>
    <name type="synonym">Gonyaulax catenella</name>
    <dbReference type="NCBI Taxonomy" id="2925"/>
    <lineage>
        <taxon>Eukaryota</taxon>
        <taxon>Sar</taxon>
        <taxon>Alveolata</taxon>
        <taxon>Dinophyceae</taxon>
        <taxon>Gonyaulacales</taxon>
        <taxon>Pyrocystaceae</taxon>
        <taxon>Alexandrium</taxon>
    </lineage>
</organism>